<dbReference type="PANTHER" id="PTHR30069">
    <property type="entry name" value="TONB-DEPENDENT OUTER MEMBRANE RECEPTOR"/>
    <property type="match status" value="1"/>
</dbReference>
<evidence type="ECO:0000313" key="13">
    <source>
        <dbReference type="Proteomes" id="UP001501772"/>
    </source>
</evidence>
<accession>A0ABP8BQJ8</accession>
<evidence type="ECO:0000256" key="5">
    <source>
        <dbReference type="ARBA" id="ARBA00022729"/>
    </source>
</evidence>
<evidence type="ECO:0000256" key="4">
    <source>
        <dbReference type="ARBA" id="ARBA00022692"/>
    </source>
</evidence>
<dbReference type="Pfam" id="PF13620">
    <property type="entry name" value="CarboxypepD_reg"/>
    <property type="match status" value="1"/>
</dbReference>
<evidence type="ECO:0000256" key="7">
    <source>
        <dbReference type="ARBA" id="ARBA00023237"/>
    </source>
</evidence>
<dbReference type="Pfam" id="PF07715">
    <property type="entry name" value="Plug"/>
    <property type="match status" value="1"/>
</dbReference>
<comment type="similarity">
    <text evidence="8">Belongs to the TonB-dependent receptor family.</text>
</comment>
<gene>
    <name evidence="12" type="ORF">GCM10022289_47150</name>
</gene>
<reference evidence="13" key="1">
    <citation type="journal article" date="2019" name="Int. J. Syst. Evol. Microbiol.">
        <title>The Global Catalogue of Microorganisms (GCM) 10K type strain sequencing project: providing services to taxonomists for standard genome sequencing and annotation.</title>
        <authorList>
            <consortium name="The Broad Institute Genomics Platform"/>
            <consortium name="The Broad Institute Genome Sequencing Center for Infectious Disease"/>
            <person name="Wu L."/>
            <person name="Ma J."/>
        </authorList>
    </citation>
    <scope>NUCLEOTIDE SEQUENCE [LARGE SCALE GENOMIC DNA]</scope>
    <source>
        <strain evidence="13">JCM 17626</strain>
    </source>
</reference>
<keyword evidence="7 8" id="KW-0998">Cell outer membrane</keyword>
<keyword evidence="3 8" id="KW-1134">Transmembrane beta strand</keyword>
<proteinExistence type="inferred from homology"/>
<feature type="signal peptide" evidence="9">
    <location>
        <begin position="1"/>
        <end position="19"/>
    </location>
</feature>
<dbReference type="InterPro" id="IPR012910">
    <property type="entry name" value="Plug_dom"/>
</dbReference>
<dbReference type="PROSITE" id="PS52016">
    <property type="entry name" value="TONB_DEPENDENT_REC_3"/>
    <property type="match status" value="1"/>
</dbReference>
<name>A0ABP8BQJ8_9SPHI</name>
<keyword evidence="13" id="KW-1185">Reference proteome</keyword>
<dbReference type="SUPFAM" id="SSF49464">
    <property type="entry name" value="Carboxypeptidase regulatory domain-like"/>
    <property type="match status" value="1"/>
</dbReference>
<dbReference type="InterPro" id="IPR036942">
    <property type="entry name" value="Beta-barrel_TonB_sf"/>
</dbReference>
<dbReference type="InterPro" id="IPR039426">
    <property type="entry name" value="TonB-dep_rcpt-like"/>
</dbReference>
<protein>
    <submittedName>
        <fullName evidence="12">Outer membrane beta-barrel family protein</fullName>
    </submittedName>
</protein>
<feature type="chain" id="PRO_5045471308" evidence="9">
    <location>
        <begin position="20"/>
        <end position="823"/>
    </location>
</feature>
<dbReference type="InterPro" id="IPR008969">
    <property type="entry name" value="CarboxyPept-like_regulatory"/>
</dbReference>
<dbReference type="RefSeq" id="WP_344853910.1">
    <property type="nucleotide sequence ID" value="NZ_BAABBY010000018.1"/>
</dbReference>
<organism evidence="12 13">
    <name type="scientific">Pedobacter jeongneungensis</name>
    <dbReference type="NCBI Taxonomy" id="947309"/>
    <lineage>
        <taxon>Bacteria</taxon>
        <taxon>Pseudomonadati</taxon>
        <taxon>Bacteroidota</taxon>
        <taxon>Sphingobacteriia</taxon>
        <taxon>Sphingobacteriales</taxon>
        <taxon>Sphingobacteriaceae</taxon>
        <taxon>Pedobacter</taxon>
    </lineage>
</organism>
<evidence type="ECO:0000259" key="11">
    <source>
        <dbReference type="Pfam" id="PF14905"/>
    </source>
</evidence>
<evidence type="ECO:0000256" key="1">
    <source>
        <dbReference type="ARBA" id="ARBA00004571"/>
    </source>
</evidence>
<evidence type="ECO:0000256" key="3">
    <source>
        <dbReference type="ARBA" id="ARBA00022452"/>
    </source>
</evidence>
<evidence type="ECO:0000256" key="8">
    <source>
        <dbReference type="PROSITE-ProRule" id="PRU01360"/>
    </source>
</evidence>
<evidence type="ECO:0000256" key="9">
    <source>
        <dbReference type="SAM" id="SignalP"/>
    </source>
</evidence>
<dbReference type="InterPro" id="IPR037066">
    <property type="entry name" value="Plug_dom_sf"/>
</dbReference>
<dbReference type="InterPro" id="IPR041700">
    <property type="entry name" value="OMP_b-brl_3"/>
</dbReference>
<dbReference type="EMBL" id="BAABBY010000018">
    <property type="protein sequence ID" value="GAA4214084.1"/>
    <property type="molecule type" value="Genomic_DNA"/>
</dbReference>
<sequence length="823" mass="89612">MRYFLTLLILIILSNTSFAQTGSRKGKISGTVIDATTKEPIDFATITIFKPGTKTVVNGISSDAKGNFTVTGLANGIYKVAIDFIGYKEKVFETVTINAASPAIHLGTILLVSTVDQLQAVTVTAKTPIIENKIDKTVYNTANDLTAQNGVALDVLKKVPMVSVDIDGNVELQGSGSVRFLINGKPSSIFGASLGDALQSIPASQIKSVEVITSPGAKYDANGTGGIINIVLKDNKLQGINGSVNLSAGTRLENGSVNLNVKKGNFGVGVFFSGNKQLNTVTKSSLDRISYNNTRDTINSLLQDGSNPTKRGSYQTGINLNWSITPKDEITATVGYNHFNNNSSGSTSQQQQYLLASSGILLSDIRSTRNSVSNFSANSTDISVGYKKSFKKEGHELDFLYNSSFGNNTVNAAQNSVYLNDNYPPTGLQSFNPGKENETELSLNYTLPVSKKLTIESGAKMIIDDLNNNVITDTLTTNGSYVNNASQTYGFNYKRNVYSAYLSASFSLFEDFITGKAGIRYERTGKVANFSGAEIAGYNTFAPSFTLQHKLGDSQSIKLSYTYRIERPDYGDLNPFYNISDPHNISTGNPLLKPEIGNNFELGYSKNFKNGANIYFAGYFRRNTDDMQQFTTYYDVLNINGTDYSAVSLTQRFNLGTQTSIGASLFASVPITEKFNLRTNIQAGNRNNVSPGLASVSAFAYRANLNASYQFGNNLLAEVFGNYNSSQKNLRSTRPPVFNYSLAVRKQFLNKNASIGITAANPFNRYLTQRQTSFGPNFNQTNLRMVPVQSFGLTLSYKFGKLQFKKDANEDNTPQLPDLGGGK</sequence>
<evidence type="ECO:0000256" key="2">
    <source>
        <dbReference type="ARBA" id="ARBA00022448"/>
    </source>
</evidence>
<dbReference type="SUPFAM" id="SSF56935">
    <property type="entry name" value="Porins"/>
    <property type="match status" value="1"/>
</dbReference>
<dbReference type="Gene3D" id="2.170.130.10">
    <property type="entry name" value="TonB-dependent receptor, plug domain"/>
    <property type="match status" value="1"/>
</dbReference>
<keyword evidence="6 8" id="KW-0472">Membrane</keyword>
<evidence type="ECO:0000313" key="12">
    <source>
        <dbReference type="EMBL" id="GAA4214084.1"/>
    </source>
</evidence>
<keyword evidence="4 8" id="KW-0812">Transmembrane</keyword>
<keyword evidence="2 8" id="KW-0813">Transport</keyword>
<feature type="domain" description="Outer membrane protein beta-barrel" evidence="11">
    <location>
        <begin position="388"/>
        <end position="797"/>
    </location>
</feature>
<feature type="domain" description="TonB-dependent receptor plug" evidence="10">
    <location>
        <begin position="143"/>
        <end position="227"/>
    </location>
</feature>
<comment type="subcellular location">
    <subcellularLocation>
        <location evidence="1 8">Cell outer membrane</location>
        <topology evidence="1 8">Multi-pass membrane protein</topology>
    </subcellularLocation>
</comment>
<evidence type="ECO:0000259" key="10">
    <source>
        <dbReference type="Pfam" id="PF07715"/>
    </source>
</evidence>
<comment type="caution">
    <text evidence="12">The sequence shown here is derived from an EMBL/GenBank/DDBJ whole genome shotgun (WGS) entry which is preliminary data.</text>
</comment>
<dbReference type="Gene3D" id="2.40.170.20">
    <property type="entry name" value="TonB-dependent receptor, beta-barrel domain"/>
    <property type="match status" value="1"/>
</dbReference>
<keyword evidence="5 9" id="KW-0732">Signal</keyword>
<dbReference type="Pfam" id="PF14905">
    <property type="entry name" value="OMP_b-brl_3"/>
    <property type="match status" value="1"/>
</dbReference>
<dbReference type="Gene3D" id="2.60.40.1120">
    <property type="entry name" value="Carboxypeptidase-like, regulatory domain"/>
    <property type="match status" value="1"/>
</dbReference>
<dbReference type="Proteomes" id="UP001501772">
    <property type="component" value="Unassembled WGS sequence"/>
</dbReference>
<evidence type="ECO:0000256" key="6">
    <source>
        <dbReference type="ARBA" id="ARBA00023136"/>
    </source>
</evidence>
<dbReference type="PANTHER" id="PTHR30069:SF29">
    <property type="entry name" value="HEMOGLOBIN AND HEMOGLOBIN-HAPTOGLOBIN-BINDING PROTEIN 1-RELATED"/>
    <property type="match status" value="1"/>
</dbReference>